<dbReference type="InterPro" id="IPR031338">
    <property type="entry name" value="KDPG/KHG_AS_2"/>
</dbReference>
<evidence type="ECO:0000256" key="2">
    <source>
        <dbReference type="ARBA" id="ARBA00006906"/>
    </source>
</evidence>
<accession>A0A975EYM6</accession>
<evidence type="ECO:0000313" key="7">
    <source>
        <dbReference type="Proteomes" id="UP000671995"/>
    </source>
</evidence>
<dbReference type="EMBL" id="CP054257">
    <property type="protein sequence ID" value="QTQ11107.1"/>
    <property type="molecule type" value="Genomic_DNA"/>
</dbReference>
<dbReference type="NCBIfam" id="NF004325">
    <property type="entry name" value="PRK05718.1"/>
    <property type="match status" value="1"/>
</dbReference>
<dbReference type="Gene3D" id="3.20.20.70">
    <property type="entry name" value="Aldolase class I"/>
    <property type="match status" value="1"/>
</dbReference>
<evidence type="ECO:0000313" key="6">
    <source>
        <dbReference type="EMBL" id="QTQ11107.1"/>
    </source>
</evidence>
<dbReference type="SUPFAM" id="SSF51569">
    <property type="entry name" value="Aldolase"/>
    <property type="match status" value="1"/>
</dbReference>
<dbReference type="PANTHER" id="PTHR30246:SF1">
    <property type="entry name" value="2-DEHYDRO-3-DEOXY-6-PHOSPHOGALACTONATE ALDOLASE-RELATED"/>
    <property type="match status" value="1"/>
</dbReference>
<dbReference type="InterPro" id="IPR000887">
    <property type="entry name" value="Aldlse_KDPG_KHG"/>
</dbReference>
<dbReference type="CDD" id="cd00452">
    <property type="entry name" value="KDPG_aldolase"/>
    <property type="match status" value="1"/>
</dbReference>
<evidence type="ECO:0000256" key="4">
    <source>
        <dbReference type="ARBA" id="ARBA00023239"/>
    </source>
</evidence>
<dbReference type="InterPro" id="IPR013785">
    <property type="entry name" value="Aldolase_TIM"/>
</dbReference>
<dbReference type="PANTHER" id="PTHR30246">
    <property type="entry name" value="2-KETO-3-DEOXY-6-PHOSPHOGLUCONATE ALDOLASE"/>
    <property type="match status" value="1"/>
</dbReference>
<evidence type="ECO:0000256" key="3">
    <source>
        <dbReference type="ARBA" id="ARBA00011233"/>
    </source>
</evidence>
<keyword evidence="4 6" id="KW-0456">Lyase</keyword>
<dbReference type="GO" id="GO:0008700">
    <property type="term" value="F:(R,S)-4-hydroxy-2-oxoglutarate aldolase activity"/>
    <property type="evidence" value="ECO:0007669"/>
    <property type="project" value="UniProtKB-EC"/>
</dbReference>
<dbReference type="EC" id="4.1.2.14" evidence="6"/>
<comment type="pathway">
    <text evidence="1">Carbohydrate acid metabolism.</text>
</comment>
<gene>
    <name evidence="6" type="primary">eda</name>
    <name evidence="6" type="ORF">HRI96_02210</name>
</gene>
<dbReference type="AlphaFoldDB" id="A0A975EYM6"/>
<comment type="similarity">
    <text evidence="2">Belongs to the KHG/KDPG aldolase family.</text>
</comment>
<dbReference type="EC" id="4.1.3.16" evidence="6"/>
<dbReference type="GO" id="GO:0008675">
    <property type="term" value="F:2-dehydro-3-deoxy-phosphogluconate aldolase activity"/>
    <property type="evidence" value="ECO:0007669"/>
    <property type="project" value="UniProtKB-EC"/>
</dbReference>
<comment type="subunit">
    <text evidence="3">Homotrimer.</text>
</comment>
<dbReference type="RefSeq" id="WP_210117903.1">
    <property type="nucleotide sequence ID" value="NZ_CP054257.1"/>
</dbReference>
<keyword evidence="5" id="KW-0119">Carbohydrate metabolism</keyword>
<dbReference type="Proteomes" id="UP000671995">
    <property type="component" value="Chromosome"/>
</dbReference>
<proteinExistence type="inferred from homology"/>
<dbReference type="PROSITE" id="PS00160">
    <property type="entry name" value="ALDOLASE_KDPG_KHG_2"/>
    <property type="match status" value="1"/>
</dbReference>
<evidence type="ECO:0000256" key="5">
    <source>
        <dbReference type="ARBA" id="ARBA00023277"/>
    </source>
</evidence>
<name>A0A975EYM6_9SPIR</name>
<dbReference type="Pfam" id="PF01081">
    <property type="entry name" value="Aldolase"/>
    <property type="match status" value="1"/>
</dbReference>
<evidence type="ECO:0000256" key="1">
    <source>
        <dbReference type="ARBA" id="ARBA00004761"/>
    </source>
</evidence>
<reference evidence="6" key="1">
    <citation type="submission" date="2020-05" db="EMBL/GenBank/DDBJ databases">
        <authorList>
            <person name="Zeng H."/>
            <person name="Chan Y.K."/>
            <person name="Watt R.M."/>
        </authorList>
    </citation>
    <scope>NUCLEOTIDE SEQUENCE</scope>
    <source>
        <strain evidence="6">ATCC 700773</strain>
    </source>
</reference>
<sequence>MTELPEIFKKIRDIGIMPVIKLDKAEDAVPLAKALSKGGIPMAEVTYRSSAAEASIKAMVKECPDMLVGAGTVTTVEQAKSAIAAGAKFVLAPGFDPAVVDFCLSKKVPMIPGVSDASQVEAAIAKGLKVVKLFPASVVGGTGMLKALAGPFADMMFVPTGGINTENVVEYAKQPNVLAVGGSWMVKTEMINEGKWDEITSDCKEAVKAIQGFKFAHVGMNATDENPAEAISEKIAVFGLPPKPGNSSIFNATDIEIMRKNGRGVHGHVGIRCANVDRSVAYLAQFGFKPVEETMAHISKDDPNSPLKFCYLLPEINGFAFHLVRY</sequence>
<dbReference type="NCBIfam" id="TIGR01182">
    <property type="entry name" value="eda"/>
    <property type="match status" value="1"/>
</dbReference>
<protein>
    <submittedName>
        <fullName evidence="6">Bifunctional 4-hydroxy-2-oxoglutarate aldolase/2-dehydro-3-deoxy-phosphogluconate aldolase</fullName>
        <ecNumber evidence="6">4.1.2.14</ecNumber>
        <ecNumber evidence="6">4.1.3.16</ecNumber>
    </submittedName>
</protein>
<reference evidence="6" key="2">
    <citation type="journal article" date="2021" name="Microbiol. Resour. Announc.">
        <title>Complete Genome Sequences of Three Human Oral Treponema parvum Isolates.</title>
        <authorList>
            <person name="Zeng H."/>
            <person name="Watt R.M."/>
        </authorList>
    </citation>
    <scope>NUCLEOTIDE SEQUENCE</scope>
    <source>
        <strain evidence="6">ATCC 700773</strain>
    </source>
</reference>
<organism evidence="6 7">
    <name type="scientific">Treponema parvum</name>
    <dbReference type="NCBI Taxonomy" id="138851"/>
    <lineage>
        <taxon>Bacteria</taxon>
        <taxon>Pseudomonadati</taxon>
        <taxon>Spirochaetota</taxon>
        <taxon>Spirochaetia</taxon>
        <taxon>Spirochaetales</taxon>
        <taxon>Treponemataceae</taxon>
        <taxon>Treponema</taxon>
    </lineage>
</organism>